<dbReference type="InterPro" id="IPR000792">
    <property type="entry name" value="Tscrpt_reg_LuxR_C"/>
</dbReference>
<dbReference type="Pfam" id="PF13401">
    <property type="entry name" value="AAA_22"/>
    <property type="match status" value="1"/>
</dbReference>
<dbReference type="SUPFAM" id="SSF52540">
    <property type="entry name" value="P-loop containing nucleoside triphosphate hydrolases"/>
    <property type="match status" value="1"/>
</dbReference>
<dbReference type="InterPro" id="IPR011990">
    <property type="entry name" value="TPR-like_helical_dom_sf"/>
</dbReference>
<dbReference type="Gene3D" id="3.40.50.300">
    <property type="entry name" value="P-loop containing nucleotide triphosphate hydrolases"/>
    <property type="match status" value="1"/>
</dbReference>
<dbReference type="RefSeq" id="WP_146348948.1">
    <property type="nucleotide sequence ID" value="NZ_VOBR01000001.1"/>
</dbReference>
<evidence type="ECO:0000313" key="2">
    <source>
        <dbReference type="EMBL" id="TWP54165.1"/>
    </source>
</evidence>
<evidence type="ECO:0000259" key="1">
    <source>
        <dbReference type="PROSITE" id="PS50043"/>
    </source>
</evidence>
<reference evidence="2 3" key="1">
    <citation type="submission" date="2019-07" db="EMBL/GenBank/DDBJ databases">
        <title>Lentzea xizangensis sp. nov., isolated from Qinghai-Tibetan Plateau Soils.</title>
        <authorList>
            <person name="Huang J."/>
        </authorList>
    </citation>
    <scope>NUCLEOTIDE SEQUENCE [LARGE SCALE GENOMIC DNA]</scope>
    <source>
        <strain evidence="2 3">FXJ1.1311</strain>
    </source>
</reference>
<dbReference type="PRINTS" id="PR00364">
    <property type="entry name" value="DISEASERSIST"/>
</dbReference>
<dbReference type="InterPro" id="IPR049945">
    <property type="entry name" value="AAA_22"/>
</dbReference>
<name>A0A563F2H8_9PSEU</name>
<dbReference type="PANTHER" id="PTHR47691:SF3">
    <property type="entry name" value="HTH-TYPE TRANSCRIPTIONAL REGULATOR RV0890C-RELATED"/>
    <property type="match status" value="1"/>
</dbReference>
<feature type="domain" description="HTH luxR-type" evidence="1">
    <location>
        <begin position="743"/>
        <end position="808"/>
    </location>
</feature>
<dbReference type="Pfam" id="PF00196">
    <property type="entry name" value="GerE"/>
    <property type="match status" value="1"/>
</dbReference>
<evidence type="ECO:0000313" key="3">
    <source>
        <dbReference type="Proteomes" id="UP000316639"/>
    </source>
</evidence>
<dbReference type="AlphaFoldDB" id="A0A563F2H8"/>
<keyword evidence="3" id="KW-1185">Reference proteome</keyword>
<dbReference type="InterPro" id="IPR027417">
    <property type="entry name" value="P-loop_NTPase"/>
</dbReference>
<dbReference type="InterPro" id="IPR036388">
    <property type="entry name" value="WH-like_DNA-bd_sf"/>
</dbReference>
<dbReference type="SMART" id="SM00421">
    <property type="entry name" value="HTH_LUXR"/>
    <property type="match status" value="1"/>
</dbReference>
<dbReference type="OrthoDB" id="3647811at2"/>
<dbReference type="SUPFAM" id="SSF46894">
    <property type="entry name" value="C-terminal effector domain of the bipartite response regulators"/>
    <property type="match status" value="1"/>
</dbReference>
<dbReference type="GO" id="GO:0016887">
    <property type="term" value="F:ATP hydrolysis activity"/>
    <property type="evidence" value="ECO:0007669"/>
    <property type="project" value="InterPro"/>
</dbReference>
<dbReference type="Gene3D" id="1.10.10.10">
    <property type="entry name" value="Winged helix-like DNA-binding domain superfamily/Winged helix DNA-binding domain"/>
    <property type="match status" value="1"/>
</dbReference>
<dbReference type="CDD" id="cd06170">
    <property type="entry name" value="LuxR_C_like"/>
    <property type="match status" value="1"/>
</dbReference>
<comment type="caution">
    <text evidence="2">The sequence shown here is derived from an EMBL/GenBank/DDBJ whole genome shotgun (WGS) entry which is preliminary data.</text>
</comment>
<dbReference type="Proteomes" id="UP000316639">
    <property type="component" value="Unassembled WGS sequence"/>
</dbReference>
<dbReference type="Gene3D" id="1.25.40.10">
    <property type="entry name" value="Tetratricopeptide repeat domain"/>
    <property type="match status" value="1"/>
</dbReference>
<proteinExistence type="predicted"/>
<dbReference type="InterPro" id="IPR016032">
    <property type="entry name" value="Sig_transdc_resp-reg_C-effctor"/>
</dbReference>
<gene>
    <name evidence="2" type="ORF">FKR81_00950</name>
</gene>
<sequence>MSSASGERCEVCGEDLVAPSNGRRTGRPARYCSSACRQRAYRMRPKDPGPALDGPPAPLKEPVLPAPLDSFVGRERDLAELDSLLRKHRLVTLLGPGGAGKTRLSVELGTRVRDRFPGGVYLVELASLTDPALIARTVADTLGAGEEIGRPVVETLADAVSRQPALLVLDNCEHLVVAAARLTAELLRRSAALTVVVTSRESLELPGEVVFRVGELTLPANAVHAVDLLSSDAVRLFVERASANSPDFELTDDNAAHVAAICAELDGLPLAIELAARRVRLLGVAEIRSRLADRFQLLTSGPRTAARRHRDLRTTIEWSYELLDPVEQVVFRSLSVLVGGFNMDTAAAVSDVDDVLEPLSALESRSLVVAGRADGRFRQLESIRLYGFDQLRAAGEEDETYDRLAEYLLALAEPIVGDGMLHCYEELAPLDAERTNLLALLDWAAQHGDDRHLALATALGRVWRHHGYVSDGSAMLLSAIDTAGRDHPVRWAALTVAAGLVIAGGDYPLAVELASEAVRLCEVAGHPVRLVKALSILAAVYVTSGMHDAGREVAQRALDQAPRLTNPLDLSVCLHNQAYYLLLAGQVEQATELMDRCLPLYRAHSPHPLPSEWLHTAGVLALARDDVDAADTHLRESLERFVTTVGADSLPVTAVESFDGLAIVAVRQGLYVRAVRLDTIADVARHDRKLGREASVESKRDATLAVARGGLTPEEVRRAEYDGMALARRGAVEYAISDTWPEREGSLSPLSDQEISVARMVAAGHTNRQIASRLRLTERAVESRLRDIRTTLGLRTRAQLAAWSAQHLDEP</sequence>
<dbReference type="PANTHER" id="PTHR47691">
    <property type="entry name" value="REGULATOR-RELATED"/>
    <property type="match status" value="1"/>
</dbReference>
<dbReference type="GO" id="GO:0003677">
    <property type="term" value="F:DNA binding"/>
    <property type="evidence" value="ECO:0007669"/>
    <property type="project" value="InterPro"/>
</dbReference>
<dbReference type="SUPFAM" id="SSF48452">
    <property type="entry name" value="TPR-like"/>
    <property type="match status" value="1"/>
</dbReference>
<accession>A0A563F2H8</accession>
<dbReference type="GO" id="GO:0006355">
    <property type="term" value="P:regulation of DNA-templated transcription"/>
    <property type="evidence" value="ECO:0007669"/>
    <property type="project" value="InterPro"/>
</dbReference>
<dbReference type="EMBL" id="VOBR01000001">
    <property type="protein sequence ID" value="TWP54165.1"/>
    <property type="molecule type" value="Genomic_DNA"/>
</dbReference>
<dbReference type="PROSITE" id="PS50043">
    <property type="entry name" value="HTH_LUXR_2"/>
    <property type="match status" value="1"/>
</dbReference>
<organism evidence="2 3">
    <name type="scientific">Lentzea tibetensis</name>
    <dbReference type="NCBI Taxonomy" id="2591470"/>
    <lineage>
        <taxon>Bacteria</taxon>
        <taxon>Bacillati</taxon>
        <taxon>Actinomycetota</taxon>
        <taxon>Actinomycetes</taxon>
        <taxon>Pseudonocardiales</taxon>
        <taxon>Pseudonocardiaceae</taxon>
        <taxon>Lentzea</taxon>
    </lineage>
</organism>
<protein>
    <submittedName>
        <fullName evidence="2">LuxR family transcriptional regulator</fullName>
    </submittedName>
</protein>